<comment type="caution">
    <text evidence="8">The sequence shown here is derived from an EMBL/GenBank/DDBJ whole genome shotgun (WGS) entry which is preliminary data.</text>
</comment>
<dbReference type="PROSITE" id="PS50922">
    <property type="entry name" value="TLC"/>
    <property type="match status" value="1"/>
</dbReference>
<dbReference type="PANTHER" id="PTHR13439:SF62">
    <property type="entry name" value="TRANSMEMBRANE PROTEIN 56-LIKE"/>
    <property type="match status" value="1"/>
</dbReference>
<evidence type="ECO:0000256" key="6">
    <source>
        <dbReference type="SAM" id="Phobius"/>
    </source>
</evidence>
<feature type="transmembrane region" description="Helical" evidence="6">
    <location>
        <begin position="203"/>
        <end position="226"/>
    </location>
</feature>
<name>A0AAV0I4G4_9ROSI</name>
<evidence type="ECO:0000256" key="1">
    <source>
        <dbReference type="ARBA" id="ARBA00004141"/>
    </source>
</evidence>
<evidence type="ECO:0000256" key="5">
    <source>
        <dbReference type="PROSITE-ProRule" id="PRU00205"/>
    </source>
</evidence>
<evidence type="ECO:0000256" key="2">
    <source>
        <dbReference type="ARBA" id="ARBA00022692"/>
    </source>
</evidence>
<feature type="domain" description="TLC" evidence="7">
    <location>
        <begin position="69"/>
        <end position="273"/>
    </location>
</feature>
<sequence length="276" mass="31609">MVTVPKETVMAIEAYRSQAKVLVKSYLFADPFVPYTSVLGGVIACKVVYDLTQLISTFYIKAYTGLTKIQRIEWNNRGMSSLHAIFITALSLYFVFWSDLFSDKVHTGYVTLRSSPLSIFGLAVSVGYFLADLGMIIWLYPSLGGMEYVVHHCLSAIAVAYSMLSGEGQLYTYMCLISEVTTPEINMRWYLDISGMKRSTAYLVNGVLIFLFWLIARVLLFFYIFYHINMHFDQVLQMRWFGCLVVVMVPSTLFIMNLMWFSKIIKGLMKTVAKRQ</sequence>
<protein>
    <recommendedName>
        <fullName evidence="7">TLC domain-containing protein</fullName>
    </recommendedName>
</protein>
<feature type="transmembrane region" description="Helical" evidence="6">
    <location>
        <begin position="78"/>
        <end position="97"/>
    </location>
</feature>
<dbReference type="EMBL" id="CAMGYJ010000003">
    <property type="protein sequence ID" value="CAI0392549.1"/>
    <property type="molecule type" value="Genomic_DNA"/>
</dbReference>
<keyword evidence="4 5" id="KW-0472">Membrane</keyword>
<feature type="transmembrane region" description="Helical" evidence="6">
    <location>
        <begin position="117"/>
        <end position="141"/>
    </location>
</feature>
<evidence type="ECO:0000313" key="8">
    <source>
        <dbReference type="EMBL" id="CAI0392535.1"/>
    </source>
</evidence>
<evidence type="ECO:0000256" key="3">
    <source>
        <dbReference type="ARBA" id="ARBA00022989"/>
    </source>
</evidence>
<proteinExistence type="predicted"/>
<keyword evidence="3 6" id="KW-1133">Transmembrane helix</keyword>
<evidence type="ECO:0000313" key="10">
    <source>
        <dbReference type="Proteomes" id="UP001154282"/>
    </source>
</evidence>
<dbReference type="GO" id="GO:0016020">
    <property type="term" value="C:membrane"/>
    <property type="evidence" value="ECO:0007669"/>
    <property type="project" value="UniProtKB-SubCell"/>
</dbReference>
<dbReference type="AlphaFoldDB" id="A0AAV0I4G4"/>
<organism evidence="8 10">
    <name type="scientific">Linum tenue</name>
    <dbReference type="NCBI Taxonomy" id="586396"/>
    <lineage>
        <taxon>Eukaryota</taxon>
        <taxon>Viridiplantae</taxon>
        <taxon>Streptophyta</taxon>
        <taxon>Embryophyta</taxon>
        <taxon>Tracheophyta</taxon>
        <taxon>Spermatophyta</taxon>
        <taxon>Magnoliopsida</taxon>
        <taxon>eudicotyledons</taxon>
        <taxon>Gunneridae</taxon>
        <taxon>Pentapetalae</taxon>
        <taxon>rosids</taxon>
        <taxon>fabids</taxon>
        <taxon>Malpighiales</taxon>
        <taxon>Linaceae</taxon>
        <taxon>Linum</taxon>
    </lineage>
</organism>
<evidence type="ECO:0000313" key="9">
    <source>
        <dbReference type="EMBL" id="CAI0392549.1"/>
    </source>
</evidence>
<dbReference type="Pfam" id="PF03798">
    <property type="entry name" value="TRAM_LAG1_CLN8"/>
    <property type="match status" value="1"/>
</dbReference>
<dbReference type="PANTHER" id="PTHR13439">
    <property type="entry name" value="CT120 PROTEIN"/>
    <property type="match status" value="1"/>
</dbReference>
<dbReference type="GO" id="GO:0055088">
    <property type="term" value="P:lipid homeostasis"/>
    <property type="evidence" value="ECO:0007669"/>
    <property type="project" value="TreeGrafter"/>
</dbReference>
<keyword evidence="10" id="KW-1185">Reference proteome</keyword>
<feature type="transmembrane region" description="Helical" evidence="6">
    <location>
        <begin position="238"/>
        <end position="261"/>
    </location>
</feature>
<reference evidence="8" key="1">
    <citation type="submission" date="2022-08" db="EMBL/GenBank/DDBJ databases">
        <authorList>
            <person name="Gutierrez-Valencia J."/>
        </authorList>
    </citation>
    <scope>NUCLEOTIDE SEQUENCE</scope>
</reference>
<keyword evidence="2 5" id="KW-0812">Transmembrane</keyword>
<dbReference type="InterPro" id="IPR006634">
    <property type="entry name" value="TLC-dom"/>
</dbReference>
<dbReference type="InterPro" id="IPR050846">
    <property type="entry name" value="TLCD"/>
</dbReference>
<gene>
    <name evidence="8" type="ORF">LITE_LOCUS7579</name>
    <name evidence="9" type="ORF">LITE_LOCUS7586</name>
</gene>
<dbReference type="Proteomes" id="UP001154282">
    <property type="component" value="Unassembled WGS sequence"/>
</dbReference>
<comment type="subcellular location">
    <subcellularLocation>
        <location evidence="1">Membrane</location>
        <topology evidence="1">Multi-pass membrane protein</topology>
    </subcellularLocation>
</comment>
<dbReference type="SMART" id="SM00724">
    <property type="entry name" value="TLC"/>
    <property type="match status" value="1"/>
</dbReference>
<dbReference type="GO" id="GO:0005783">
    <property type="term" value="C:endoplasmic reticulum"/>
    <property type="evidence" value="ECO:0007669"/>
    <property type="project" value="TreeGrafter"/>
</dbReference>
<evidence type="ECO:0000259" key="7">
    <source>
        <dbReference type="PROSITE" id="PS50922"/>
    </source>
</evidence>
<dbReference type="EMBL" id="CAMGYJ010000003">
    <property type="protein sequence ID" value="CAI0392535.1"/>
    <property type="molecule type" value="Genomic_DNA"/>
</dbReference>
<evidence type="ECO:0000256" key="4">
    <source>
        <dbReference type="ARBA" id="ARBA00023136"/>
    </source>
</evidence>
<accession>A0AAV0I4G4</accession>